<proteinExistence type="predicted"/>
<keyword evidence="2" id="KW-1185">Reference proteome</keyword>
<organism evidence="1 2">
    <name type="scientific">Portunus trituberculatus</name>
    <name type="common">Swimming crab</name>
    <name type="synonym">Neptunus trituberculatus</name>
    <dbReference type="NCBI Taxonomy" id="210409"/>
    <lineage>
        <taxon>Eukaryota</taxon>
        <taxon>Metazoa</taxon>
        <taxon>Ecdysozoa</taxon>
        <taxon>Arthropoda</taxon>
        <taxon>Crustacea</taxon>
        <taxon>Multicrustacea</taxon>
        <taxon>Malacostraca</taxon>
        <taxon>Eumalacostraca</taxon>
        <taxon>Eucarida</taxon>
        <taxon>Decapoda</taxon>
        <taxon>Pleocyemata</taxon>
        <taxon>Brachyura</taxon>
        <taxon>Eubrachyura</taxon>
        <taxon>Portunoidea</taxon>
        <taxon>Portunidae</taxon>
        <taxon>Portuninae</taxon>
        <taxon>Portunus</taxon>
    </lineage>
</organism>
<protein>
    <submittedName>
        <fullName evidence="1">Uncharacterized protein</fullName>
    </submittedName>
</protein>
<evidence type="ECO:0000313" key="1">
    <source>
        <dbReference type="EMBL" id="MPC94484.1"/>
    </source>
</evidence>
<name>A0A5B7JQ63_PORTR</name>
<dbReference type="AlphaFoldDB" id="A0A5B7JQ63"/>
<sequence length="70" mass="8576">MKLTNSRVTVVKVMVVVMVVVEVESVWRHSSQHYLRLTETSFSVLRHFERVKSGAGLAGLDWWWWWWWWW</sequence>
<evidence type="ECO:0000313" key="2">
    <source>
        <dbReference type="Proteomes" id="UP000324222"/>
    </source>
</evidence>
<accession>A0A5B7JQ63</accession>
<reference evidence="1 2" key="1">
    <citation type="submission" date="2019-05" db="EMBL/GenBank/DDBJ databases">
        <title>Another draft genome of Portunus trituberculatus and its Hox gene families provides insights of decapod evolution.</title>
        <authorList>
            <person name="Jeong J.-H."/>
            <person name="Song I."/>
            <person name="Kim S."/>
            <person name="Choi T."/>
            <person name="Kim D."/>
            <person name="Ryu S."/>
            <person name="Kim W."/>
        </authorList>
    </citation>
    <scope>NUCLEOTIDE SEQUENCE [LARGE SCALE GENOMIC DNA]</scope>
    <source>
        <tissue evidence="1">Muscle</tissue>
    </source>
</reference>
<dbReference type="Proteomes" id="UP000324222">
    <property type="component" value="Unassembled WGS sequence"/>
</dbReference>
<gene>
    <name evidence="1" type="ORF">E2C01_089655</name>
</gene>
<dbReference type="EMBL" id="VSRR010098730">
    <property type="protein sequence ID" value="MPC94484.1"/>
    <property type="molecule type" value="Genomic_DNA"/>
</dbReference>
<comment type="caution">
    <text evidence="1">The sequence shown here is derived from an EMBL/GenBank/DDBJ whole genome shotgun (WGS) entry which is preliminary data.</text>
</comment>